<dbReference type="InterPro" id="IPR011650">
    <property type="entry name" value="Peptidase_M20_dimer"/>
</dbReference>
<dbReference type="Gene3D" id="3.30.70.360">
    <property type="match status" value="1"/>
</dbReference>
<dbReference type="Gene3D" id="3.40.630.10">
    <property type="entry name" value="Zn peptidases"/>
    <property type="match status" value="1"/>
</dbReference>
<keyword evidence="1" id="KW-0378">Hydrolase</keyword>
<feature type="domain" description="Peptidase M20 dimerisation" evidence="2">
    <location>
        <begin position="189"/>
        <end position="294"/>
    </location>
</feature>
<organism evidence="3 4">
    <name type="scientific">Brucella pseudogrignonensis</name>
    <dbReference type="NCBI Taxonomy" id="419475"/>
    <lineage>
        <taxon>Bacteria</taxon>
        <taxon>Pseudomonadati</taxon>
        <taxon>Pseudomonadota</taxon>
        <taxon>Alphaproteobacteria</taxon>
        <taxon>Hyphomicrobiales</taxon>
        <taxon>Brucellaceae</taxon>
        <taxon>Brucella/Ochrobactrum group</taxon>
        <taxon>Brucella</taxon>
    </lineage>
</organism>
<dbReference type="Pfam" id="PF07687">
    <property type="entry name" value="M20_dimer"/>
    <property type="match status" value="1"/>
</dbReference>
<dbReference type="Proteomes" id="UP001184614">
    <property type="component" value="Unassembled WGS sequence"/>
</dbReference>
<dbReference type="PANTHER" id="PTHR11014">
    <property type="entry name" value="PEPTIDASE M20 FAMILY MEMBER"/>
    <property type="match status" value="1"/>
</dbReference>
<dbReference type="NCBIfam" id="TIGR01891">
    <property type="entry name" value="amidohydrolases"/>
    <property type="match status" value="1"/>
</dbReference>
<dbReference type="InterPro" id="IPR002933">
    <property type="entry name" value="Peptidase_M20"/>
</dbReference>
<sequence>MTDQAGQALFSDQDIRELVAFRHDLHRNPEISGEEYETAQRVVSFLEPLKPDRMLTALGQTGVAVVFEGREPGPSVLFRCELDALPIAETNGLAHASVRAGKGHMCGHDGHMATMAAFARVVSRNRPARGRAILLFQPAEETGAGALAVLEDPAFEEIRPDLSFSLHNMPGYDMGYCVLKTGPVNCASRGIRVRLTGRTAHASTPETGKSPMMALSRLMPNLAAFSENMPKAGQEIAPSFAMITVTHAALGEPTFGVAPGSAEIWATLRTLTDSRMDVLQADVEALVQKVAYEDGLDVVIDYHDVFPHCENSPEAVEHLMVAMTDEGVAFGPGDLPMRGSEDFGRFRSVAPSAMFFLGAGHAVQALHSPDYDFPDELIPIGASVFSRVVLNILGHADKR</sequence>
<comment type="caution">
    <text evidence="3">The sequence shown here is derived from an EMBL/GenBank/DDBJ whole genome shotgun (WGS) entry which is preliminary data.</text>
</comment>
<dbReference type="InterPro" id="IPR017439">
    <property type="entry name" value="Amidohydrolase"/>
</dbReference>
<accession>A0ABU1MD12</accession>
<dbReference type="RefSeq" id="WP_310014674.1">
    <property type="nucleotide sequence ID" value="NZ_JAVDQT010000006.1"/>
</dbReference>
<proteinExistence type="predicted"/>
<dbReference type="Pfam" id="PF01546">
    <property type="entry name" value="Peptidase_M20"/>
    <property type="match status" value="1"/>
</dbReference>
<evidence type="ECO:0000259" key="2">
    <source>
        <dbReference type="Pfam" id="PF07687"/>
    </source>
</evidence>
<reference evidence="3 4" key="1">
    <citation type="submission" date="2023-07" db="EMBL/GenBank/DDBJ databases">
        <title>Sorghum-associated microbial communities from plants grown in Nebraska, USA.</title>
        <authorList>
            <person name="Schachtman D."/>
        </authorList>
    </citation>
    <scope>NUCLEOTIDE SEQUENCE [LARGE SCALE GENOMIC DNA]</scope>
    <source>
        <strain evidence="3 4">DS1730</strain>
    </source>
</reference>
<dbReference type="PANTHER" id="PTHR11014:SF169">
    <property type="entry name" value="CLAN MH, FAMILY M20, PEPTIDASE T-LIKE METALLOPEPTIDASE"/>
    <property type="match status" value="1"/>
</dbReference>
<dbReference type="SUPFAM" id="SSF55031">
    <property type="entry name" value="Bacterial exopeptidase dimerisation domain"/>
    <property type="match status" value="1"/>
</dbReference>
<evidence type="ECO:0000313" key="3">
    <source>
        <dbReference type="EMBL" id="MDR6433685.1"/>
    </source>
</evidence>
<gene>
    <name evidence="3" type="ORF">J2782_003431</name>
</gene>
<protein>
    <submittedName>
        <fullName evidence="3">Amidohydrolase</fullName>
    </submittedName>
</protein>
<keyword evidence="4" id="KW-1185">Reference proteome</keyword>
<evidence type="ECO:0000313" key="4">
    <source>
        <dbReference type="Proteomes" id="UP001184614"/>
    </source>
</evidence>
<dbReference type="InterPro" id="IPR036264">
    <property type="entry name" value="Bact_exopeptidase_dim_dom"/>
</dbReference>
<dbReference type="PIRSF" id="PIRSF005962">
    <property type="entry name" value="Pept_M20D_amidohydro"/>
    <property type="match status" value="1"/>
</dbReference>
<evidence type="ECO:0000256" key="1">
    <source>
        <dbReference type="ARBA" id="ARBA00022801"/>
    </source>
</evidence>
<name>A0ABU1MD12_9HYPH</name>
<dbReference type="EMBL" id="JAVDQT010000006">
    <property type="protein sequence ID" value="MDR6433685.1"/>
    <property type="molecule type" value="Genomic_DNA"/>
</dbReference>
<dbReference type="SUPFAM" id="SSF53187">
    <property type="entry name" value="Zn-dependent exopeptidases"/>
    <property type="match status" value="1"/>
</dbReference>